<reference evidence="1 2" key="1">
    <citation type="submission" date="2019-12" db="EMBL/GenBank/DDBJ databases">
        <title>Genomic-based taxomic classification of the family Erythrobacteraceae.</title>
        <authorList>
            <person name="Xu L."/>
        </authorList>
    </citation>
    <scope>NUCLEOTIDE SEQUENCE [LARGE SCALE GENOMIC DNA]</scope>
    <source>
        <strain evidence="1 2">KEMB 9005-328</strain>
    </source>
</reference>
<dbReference type="Proteomes" id="UP000439780">
    <property type="component" value="Unassembled WGS sequence"/>
</dbReference>
<gene>
    <name evidence="1" type="ORF">GRI58_06235</name>
</gene>
<comment type="caution">
    <text evidence="1">The sequence shown here is derived from an EMBL/GenBank/DDBJ whole genome shotgun (WGS) entry which is preliminary data.</text>
</comment>
<protein>
    <recommendedName>
        <fullName evidence="3">DOMON-like domain-containing protein</fullName>
    </recommendedName>
</protein>
<dbReference type="AlphaFoldDB" id="A0A845AG85"/>
<accession>A0A845AG85</accession>
<dbReference type="RefSeq" id="WP_160752729.1">
    <property type="nucleotide sequence ID" value="NZ_WTYA01000004.1"/>
</dbReference>
<evidence type="ECO:0000313" key="2">
    <source>
        <dbReference type="Proteomes" id="UP000439780"/>
    </source>
</evidence>
<dbReference type="Gene3D" id="2.60.40.1190">
    <property type="match status" value="1"/>
</dbReference>
<evidence type="ECO:0000313" key="1">
    <source>
        <dbReference type="EMBL" id="MXP28419.1"/>
    </source>
</evidence>
<evidence type="ECO:0008006" key="3">
    <source>
        <dbReference type="Google" id="ProtNLM"/>
    </source>
</evidence>
<dbReference type="CDD" id="cd09627">
    <property type="entry name" value="DOMON_murB_like"/>
    <property type="match status" value="1"/>
</dbReference>
<name>A0A845AG85_9SPHN</name>
<organism evidence="1 2">
    <name type="scientific">Qipengyuania algicida</name>
    <dbReference type="NCBI Taxonomy" id="1836209"/>
    <lineage>
        <taxon>Bacteria</taxon>
        <taxon>Pseudomonadati</taxon>
        <taxon>Pseudomonadota</taxon>
        <taxon>Alphaproteobacteria</taxon>
        <taxon>Sphingomonadales</taxon>
        <taxon>Erythrobacteraceae</taxon>
        <taxon>Qipengyuania</taxon>
    </lineage>
</organism>
<dbReference type="EMBL" id="WTYA01000004">
    <property type="protein sequence ID" value="MXP28419.1"/>
    <property type="molecule type" value="Genomic_DNA"/>
</dbReference>
<proteinExistence type="predicted"/>
<dbReference type="OrthoDB" id="190583at2"/>
<sequence>MSHPTFAPEEITGVSVRWVELPDGRLMLRYRVDGCAALVVPDFKGHGQADDLWKTTCFELFLYDGEGRYREYNFSPSGQWAAYGFSGYRHRGEDPVLRDGPEIKHDRGNSVFMQTVFIDAAILQGAERAALSAVLEEKGKRPSYWAMAHNGLKPDFHDPFGFRIALAKETAR</sequence>
<keyword evidence="2" id="KW-1185">Reference proteome</keyword>